<evidence type="ECO:0000313" key="2">
    <source>
        <dbReference type="EMBL" id="MEQ2192562.1"/>
    </source>
</evidence>
<feature type="region of interest" description="Disordered" evidence="1">
    <location>
        <begin position="65"/>
        <end position="91"/>
    </location>
</feature>
<name>A0ABV0QAU4_9TELE</name>
<protein>
    <submittedName>
        <fullName evidence="2">Uncharacterized protein</fullName>
    </submittedName>
</protein>
<reference evidence="2 3" key="1">
    <citation type="submission" date="2021-06" db="EMBL/GenBank/DDBJ databases">
        <authorList>
            <person name="Palmer J.M."/>
        </authorList>
    </citation>
    <scope>NUCLEOTIDE SEQUENCE [LARGE SCALE GENOMIC DNA]</scope>
    <source>
        <strain evidence="2 3">XC_2019</strain>
        <tissue evidence="2">Muscle</tissue>
    </source>
</reference>
<accession>A0ABV0QAU4</accession>
<evidence type="ECO:0000256" key="1">
    <source>
        <dbReference type="SAM" id="MobiDB-lite"/>
    </source>
</evidence>
<dbReference type="EMBL" id="JAHRIN010002815">
    <property type="protein sequence ID" value="MEQ2192562.1"/>
    <property type="molecule type" value="Genomic_DNA"/>
</dbReference>
<gene>
    <name evidence="2" type="ORF">XENOCAPTIV_013523</name>
</gene>
<proteinExistence type="predicted"/>
<feature type="region of interest" description="Disordered" evidence="1">
    <location>
        <begin position="1"/>
        <end position="35"/>
    </location>
</feature>
<keyword evidence="3" id="KW-1185">Reference proteome</keyword>
<sequence>MPVRSWLQHDAAEGSQWPHAPTGSPQHAASGCAWAHSHHLTATRRGAPGPGTGGVWKADQIMGEDKSGIGLEEEEHEDHRVAQRQPLRSVV</sequence>
<comment type="caution">
    <text evidence="2">The sequence shown here is derived from an EMBL/GenBank/DDBJ whole genome shotgun (WGS) entry which is preliminary data.</text>
</comment>
<dbReference type="PROSITE" id="PS51257">
    <property type="entry name" value="PROKAR_LIPOPROTEIN"/>
    <property type="match status" value="1"/>
</dbReference>
<feature type="non-terminal residue" evidence="2">
    <location>
        <position position="91"/>
    </location>
</feature>
<dbReference type="Proteomes" id="UP001434883">
    <property type="component" value="Unassembled WGS sequence"/>
</dbReference>
<evidence type="ECO:0000313" key="3">
    <source>
        <dbReference type="Proteomes" id="UP001434883"/>
    </source>
</evidence>
<organism evidence="2 3">
    <name type="scientific">Xenoophorus captivus</name>
    <dbReference type="NCBI Taxonomy" id="1517983"/>
    <lineage>
        <taxon>Eukaryota</taxon>
        <taxon>Metazoa</taxon>
        <taxon>Chordata</taxon>
        <taxon>Craniata</taxon>
        <taxon>Vertebrata</taxon>
        <taxon>Euteleostomi</taxon>
        <taxon>Actinopterygii</taxon>
        <taxon>Neopterygii</taxon>
        <taxon>Teleostei</taxon>
        <taxon>Neoteleostei</taxon>
        <taxon>Acanthomorphata</taxon>
        <taxon>Ovalentaria</taxon>
        <taxon>Atherinomorphae</taxon>
        <taxon>Cyprinodontiformes</taxon>
        <taxon>Goodeidae</taxon>
        <taxon>Xenoophorus</taxon>
    </lineage>
</organism>